<evidence type="ECO:0000313" key="3">
    <source>
        <dbReference type="Proteomes" id="UP000003489"/>
    </source>
</evidence>
<keyword evidence="1" id="KW-0812">Transmembrane</keyword>
<keyword evidence="1" id="KW-1133">Transmembrane helix</keyword>
<reference evidence="2 3" key="2">
    <citation type="submission" date="2008-11" db="EMBL/GenBank/DDBJ databases">
        <title>Draft genome sequence of Methanobrevibacter smithii (DSM 2375).</title>
        <authorList>
            <person name="Sudarsanam P."/>
            <person name="Ley R."/>
            <person name="Guruge J."/>
            <person name="Turnbaugh P.J."/>
            <person name="Mahowald M."/>
            <person name="Liep D."/>
            <person name="Gordon J."/>
        </authorList>
    </citation>
    <scope>NUCLEOTIDE SEQUENCE [LARGE SCALE GENOMIC DNA]</scope>
    <source>
        <strain evidence="2 3">DSM 2375</strain>
    </source>
</reference>
<gene>
    <name evidence="2" type="ORF">METSMIALI_00212</name>
</gene>
<feature type="transmembrane region" description="Helical" evidence="1">
    <location>
        <begin position="28"/>
        <end position="47"/>
    </location>
</feature>
<proteinExistence type="predicted"/>
<accession>B9ACZ0</accession>
<dbReference type="AlphaFoldDB" id="B9ACZ0"/>
<dbReference type="EMBL" id="ABYW01000002">
    <property type="protein sequence ID" value="EEE41330.1"/>
    <property type="molecule type" value="Genomic_DNA"/>
</dbReference>
<evidence type="ECO:0000313" key="2">
    <source>
        <dbReference type="EMBL" id="EEE41330.1"/>
    </source>
</evidence>
<protein>
    <submittedName>
        <fullName evidence="2">Uncharacterized protein</fullName>
    </submittedName>
</protein>
<dbReference type="HOGENOM" id="CLU_202932_0_0_2"/>
<name>B9ACZ0_METSM</name>
<comment type="caution">
    <text evidence="2">The sequence shown here is derived from an EMBL/GenBank/DDBJ whole genome shotgun (WGS) entry which is preliminary data.</text>
</comment>
<organism evidence="2 3">
    <name type="scientific">Methanobrevibacter smithii DSM 2375</name>
    <dbReference type="NCBI Taxonomy" id="483214"/>
    <lineage>
        <taxon>Archaea</taxon>
        <taxon>Methanobacteriati</taxon>
        <taxon>Methanobacteriota</taxon>
        <taxon>Methanomada group</taxon>
        <taxon>Methanobacteria</taxon>
        <taxon>Methanobacteriales</taxon>
        <taxon>Methanobacteriaceae</taxon>
        <taxon>Methanobrevibacter</taxon>
    </lineage>
</organism>
<keyword evidence="1" id="KW-0472">Membrane</keyword>
<evidence type="ECO:0000256" key="1">
    <source>
        <dbReference type="SAM" id="Phobius"/>
    </source>
</evidence>
<reference evidence="2 3" key="1">
    <citation type="submission" date="2008-10" db="EMBL/GenBank/DDBJ databases">
        <authorList>
            <person name="Fulton L."/>
            <person name="Clifton S."/>
            <person name="Fulton B."/>
            <person name="Xu J."/>
            <person name="Minx P."/>
            <person name="Pepin K.H."/>
            <person name="Johnson M."/>
            <person name="Bhonagiri V."/>
            <person name="Nash W.E."/>
            <person name="Mardis E.R."/>
            <person name="Wilson R.K."/>
        </authorList>
    </citation>
    <scope>NUCLEOTIDE SEQUENCE [LARGE SCALE GENOMIC DNA]</scope>
    <source>
        <strain evidence="2 3">DSM 2375</strain>
    </source>
</reference>
<dbReference type="Proteomes" id="UP000003489">
    <property type="component" value="Unassembled WGS sequence"/>
</dbReference>
<sequence>MKFRCVFRNPNQHMDSTKKTENIRKLKNSTMVFFIISYVKIAFLMIIK</sequence>